<dbReference type="InterPro" id="IPR036844">
    <property type="entry name" value="Hint_dom_sf"/>
</dbReference>
<accession>A0AAU7YQE3</accession>
<reference evidence="2" key="1">
    <citation type="submission" date="2024-05" db="EMBL/GenBank/DDBJ databases">
        <authorList>
            <person name="MOURALI D."/>
        </authorList>
    </citation>
    <scope>NUCLEOTIDE SEQUENCE</scope>
</reference>
<dbReference type="InterPro" id="IPR006141">
    <property type="entry name" value="Intein_N"/>
</dbReference>
<evidence type="ECO:0000259" key="1">
    <source>
        <dbReference type="Pfam" id="PF04233"/>
    </source>
</evidence>
<protein>
    <recommendedName>
        <fullName evidence="1">Phage head morphogenesis domain-containing protein</fullName>
    </recommendedName>
</protein>
<dbReference type="Pfam" id="PF04233">
    <property type="entry name" value="Phage_Mu_F"/>
    <property type="match status" value="1"/>
</dbReference>
<proteinExistence type="predicted"/>
<dbReference type="InterPro" id="IPR006528">
    <property type="entry name" value="Phage_head_morphogenesis_dom"/>
</dbReference>
<dbReference type="PROSITE" id="PS50817">
    <property type="entry name" value="INTEIN_N_TER"/>
    <property type="match status" value="1"/>
</dbReference>
<organism evidence="2">
    <name type="scientific">Klebsiella phage KpTDp1</name>
    <dbReference type="NCBI Taxonomy" id="3161143"/>
    <lineage>
        <taxon>Viruses</taxon>
        <taxon>Duplodnaviria</taxon>
        <taxon>Heunggongvirae</taxon>
        <taxon>Uroviricota</taxon>
        <taxon>Caudoviricetes</taxon>
        <taxon>Jameshumphriesvirinae</taxon>
        <taxon>Jedunavirus</taxon>
    </lineage>
</organism>
<dbReference type="CDD" id="cd00081">
    <property type="entry name" value="Hint"/>
    <property type="match status" value="1"/>
</dbReference>
<sequence length="577" mass="64404">MSRQTELNYYRQLKQVAQLVREDVDANIVPLVKQLAPEYTADGWSDTIASAINQLLTRWLGAFARRQAETIASQFVQTAAKDNARSFAINLYGGDTQLQEYLSAASYQNAKLIQSIPAQYLEQVQNIVMTNMRNGMRPSYIEEALVKQFGITERRAKLIARDQTSKIQGDMNRIRQTNSGIEYFRWVTSQDERVRHSHVAVAKRDVGYGEGVFRWDDLPVVDGVPTFPGQPINCFPGTSPLNVFYGAEKAFRHWFSGELTVLVTESGERLECTPNHPVLTDKGFVAAHLLNVGDNIVYVPQQTFNVSEKDAHSSNIVFSEFFNAAQLIGVSDKPVRAFGGEFHGDISANEEIEVIDFNWVLPDEFDSTLGKNFFELFLTRAEEVFSLVDAPCDSNLTSVAKGLTFAPDSVVSSACKLLSFVSAGFTHPNEHRLTAVGLLYTGLIENASDDVARSVQFFSNCFDTHASVDARHNLFKRYILAIVRSAFGFGDFQTPGANSFTECIGTNAENFTNGFDTVTIKHQLVRIVDKTFREFSGHVHNLQMERGLFVSHNFAVSNCRCVARPVTAAAVERYKAK</sequence>
<dbReference type="Gene3D" id="2.170.16.10">
    <property type="entry name" value="Hedgehog/Intein (Hint) domain"/>
    <property type="match status" value="1"/>
</dbReference>
<dbReference type="GO" id="GO:0016539">
    <property type="term" value="P:intein-mediated protein splicing"/>
    <property type="evidence" value="ECO:0007669"/>
    <property type="project" value="InterPro"/>
</dbReference>
<feature type="domain" description="Phage head morphogenesis" evidence="1">
    <location>
        <begin position="123"/>
        <end position="234"/>
    </location>
</feature>
<name>A0AAU7YQE3_9CAUD</name>
<dbReference type="SUPFAM" id="SSF51294">
    <property type="entry name" value="Hedgehog/intein (Hint) domain"/>
    <property type="match status" value="1"/>
</dbReference>
<evidence type="ECO:0000313" key="2">
    <source>
        <dbReference type="EMBL" id="XCA58752.1"/>
    </source>
</evidence>
<dbReference type="EMBL" id="PP847084">
    <property type="protein sequence ID" value="XCA58752.1"/>
    <property type="molecule type" value="Genomic_DNA"/>
</dbReference>